<dbReference type="Pfam" id="PF01370">
    <property type="entry name" value="Epimerase"/>
    <property type="match status" value="1"/>
</dbReference>
<evidence type="ECO:0000313" key="3">
    <source>
        <dbReference type="Proteomes" id="UP000032027"/>
    </source>
</evidence>
<dbReference type="STRING" id="1582439.NPIRD3C_0053"/>
<reference evidence="3" key="1">
    <citation type="submission" date="2015-02" db="EMBL/GenBank/DDBJ databases">
        <title>Characterization of two novel Thaumarchaeota isolated from the Northern Adriatic Sea.</title>
        <authorList>
            <person name="Bayer B."/>
            <person name="Vojvoda J."/>
            <person name="Offre P."/>
            <person name="Srivastava A."/>
            <person name="Elisabeth N."/>
            <person name="Garcia J.A.L."/>
            <person name="Schleper C."/>
            <person name="Herndl G.J."/>
        </authorList>
    </citation>
    <scope>NUCLEOTIDE SEQUENCE [LARGE SCALE GENOMIC DNA]</scope>
    <source>
        <strain evidence="3">D3C</strain>
    </source>
</reference>
<name>A0A0C5C7Q2_9ARCH</name>
<evidence type="ECO:0000313" key="2">
    <source>
        <dbReference type="EMBL" id="AJM91277.1"/>
    </source>
</evidence>
<dbReference type="Gene3D" id="3.40.50.720">
    <property type="entry name" value="NAD(P)-binding Rossmann-like Domain"/>
    <property type="match status" value="1"/>
</dbReference>
<reference evidence="2 3" key="3">
    <citation type="journal article" date="2019" name="Int. J. Syst. Evol. Microbiol.">
        <title>Nitrosopumilus adriaticus sp. nov. and Nitrosopumilus piranensis sp. nov., two ammonia-oxidizing archaea from the Adriatic Sea and members of the class Nitrososphaeria.</title>
        <authorList>
            <person name="Bayer B."/>
            <person name="Vojvoda J."/>
            <person name="Reinthaler T."/>
            <person name="Reyes C."/>
            <person name="Pinto M."/>
            <person name="Herndl G.J."/>
        </authorList>
    </citation>
    <scope>NUCLEOTIDE SEQUENCE [LARGE SCALE GENOMIC DNA]</scope>
    <source>
        <strain evidence="2 3">D3C</strain>
    </source>
</reference>
<reference evidence="2 3" key="2">
    <citation type="journal article" date="2016" name="ISME J.">
        <title>Physiological and genomic characterization of two novel marine thaumarchaeal strains indicates niche differentiation.</title>
        <authorList>
            <person name="Bayer B."/>
            <person name="Vojvoda J."/>
            <person name="Offre P."/>
            <person name="Alves R.J."/>
            <person name="Elisabeth N.H."/>
            <person name="Garcia J.A."/>
            <person name="Volland J.M."/>
            <person name="Srivastava A."/>
            <person name="Schleper C."/>
            <person name="Herndl G.J."/>
        </authorList>
    </citation>
    <scope>NUCLEOTIDE SEQUENCE [LARGE SCALE GENOMIC DNA]</scope>
    <source>
        <strain evidence="2 3">D3C</strain>
    </source>
</reference>
<sequence length="292" mass="32816">MIIVTGSESFVGRNLIKKLLENNKKIMGVDLVEDKSQHYEYVKKDIRDKTLLDSIPDNAEALIHLAALSSDPMCKGKSYDCFDVNVMGTLNLIDIGKKKNIKQFIFASTEWVYEGFQGNEEKDENSKIDISEHTSEYALSKLVSEINLKQENQNGLSNITILRFGIIYGPRKNNWSAFESIASAVKNSDNVSVGSLKTGRRFIHVNDICDGIISSLNLTGINTINLSGNKIITLEDIIDTSQKIFKKKVKISEKNSENVSIRNPSNEKAKKLLKWEPKIGLEEGIKNIKEFL</sequence>
<dbReference type="PATRIC" id="fig|1582439.9.peg.53"/>
<dbReference type="InterPro" id="IPR036291">
    <property type="entry name" value="NAD(P)-bd_dom_sf"/>
</dbReference>
<dbReference type="RefSeq" id="WP_148702306.1">
    <property type="nucleotide sequence ID" value="NZ_CP010868.1"/>
</dbReference>
<dbReference type="OrthoDB" id="358920at2157"/>
<gene>
    <name evidence="2" type="ORF">NPIRD3C_0053</name>
</gene>
<dbReference type="KEGG" id="nid:NPIRD3C_0053"/>
<evidence type="ECO:0000259" key="1">
    <source>
        <dbReference type="Pfam" id="PF01370"/>
    </source>
</evidence>
<dbReference type="InterPro" id="IPR050177">
    <property type="entry name" value="Lipid_A_modif_metabolic_enz"/>
</dbReference>
<dbReference type="PANTHER" id="PTHR43245">
    <property type="entry name" value="BIFUNCTIONAL POLYMYXIN RESISTANCE PROTEIN ARNA"/>
    <property type="match status" value="1"/>
</dbReference>
<dbReference type="AlphaFoldDB" id="A0A0C5C7Q2"/>
<accession>A0A0C5C7Q2</accession>
<organism evidence="2 3">
    <name type="scientific">Nitrosopumilus piranensis</name>
    <dbReference type="NCBI Taxonomy" id="1582439"/>
    <lineage>
        <taxon>Archaea</taxon>
        <taxon>Nitrososphaerota</taxon>
        <taxon>Nitrososphaeria</taxon>
        <taxon>Nitrosopumilales</taxon>
        <taxon>Nitrosopumilaceae</taxon>
        <taxon>Nitrosopumilus</taxon>
    </lineage>
</organism>
<dbReference type="GeneID" id="41599226"/>
<protein>
    <submittedName>
        <fullName evidence="2">Putative NAD-dependent epimerase/dehydratase</fullName>
    </submittedName>
</protein>
<keyword evidence="3" id="KW-1185">Reference proteome</keyword>
<proteinExistence type="predicted"/>
<dbReference type="PANTHER" id="PTHR43245:SF23">
    <property type="entry name" value="NAD(P)-BINDING DOMAIN-CONTAINING PROTEIN"/>
    <property type="match status" value="1"/>
</dbReference>
<dbReference type="SUPFAM" id="SSF51735">
    <property type="entry name" value="NAD(P)-binding Rossmann-fold domains"/>
    <property type="match status" value="1"/>
</dbReference>
<feature type="domain" description="NAD-dependent epimerase/dehydratase" evidence="1">
    <location>
        <begin position="2"/>
        <end position="216"/>
    </location>
</feature>
<dbReference type="HOGENOM" id="CLU_007383_1_7_2"/>
<dbReference type="EMBL" id="CP010868">
    <property type="protein sequence ID" value="AJM91277.1"/>
    <property type="molecule type" value="Genomic_DNA"/>
</dbReference>
<dbReference type="InterPro" id="IPR001509">
    <property type="entry name" value="Epimerase_deHydtase"/>
</dbReference>
<dbReference type="Proteomes" id="UP000032027">
    <property type="component" value="Chromosome"/>
</dbReference>